<evidence type="ECO:0000313" key="4">
    <source>
        <dbReference type="Proteomes" id="UP000258309"/>
    </source>
</evidence>
<feature type="transmembrane region" description="Helical" evidence="2">
    <location>
        <begin position="68"/>
        <end position="86"/>
    </location>
</feature>
<gene>
    <name evidence="3" type="ORF">B7463_g11054</name>
</gene>
<dbReference type="Gene3D" id="3.40.50.11350">
    <property type="match status" value="1"/>
</dbReference>
<feature type="compositionally biased region" description="Polar residues" evidence="1">
    <location>
        <begin position="1"/>
        <end position="10"/>
    </location>
</feature>
<dbReference type="EMBL" id="NCSJ02000346">
    <property type="protein sequence ID" value="RFU25272.1"/>
    <property type="molecule type" value="Genomic_DNA"/>
</dbReference>
<sequence length="599" mass="67020">MIVTSHNSPRLSLRRPGTYNPTDRGPLSSTSSRFNFNHLVFSPPPSPSLPALIPRHGRPAPARTQRRFFRGCIWLFGVLVILYFGFSRVRLEYPVHQVGWGNHADDQFEMVGDAVLPDFPTAVVVTDLRGRTKWTVSIPQDHVFPLKPAQYAEISNQCMKVANHVGDLHAHKTVVHVAHYGYYHVDSNFMDVDEAEAHGLLPGTNGEAIKDQQHRPLVGEIGKGAVESDVCKKSMTFVLETHDAGLGNTLMMLWTAYGLAQKEGRAFFIDDSRWVYGNYTSYFQPPPLPACRPPPRHQMLPCPHHARHLVVSAATVSSTFGGMFNEEFEDPRKMEVFRQKPIFELAHVGYDALFNLSETDASYVNDRVTELKAKATTGKDRGLIVGVHVRHGDRHPIDFQYRESYIPLNLYSDKAHELIGQSSNVSTLKKHSIMVVASDDPDVYEAEEFSASYRAQEQIRLASKSVISSESTERSAEAIHPFSEETVGWEGGFFAGMFWSLGRPSAPGTANAVQGEIDRNAEPTEESLRLREFVGRAYLMDLAVLGQASDSIICTVSSMGCRLLGVMMGWEEAIVEVSKNNGKGWWNVDGNFEWRGIRW</sequence>
<name>A0A3E2GW86_SCYLI</name>
<proteinExistence type="predicted"/>
<evidence type="ECO:0000313" key="3">
    <source>
        <dbReference type="EMBL" id="RFU25272.1"/>
    </source>
</evidence>
<evidence type="ECO:0000256" key="1">
    <source>
        <dbReference type="SAM" id="MobiDB-lite"/>
    </source>
</evidence>
<dbReference type="GO" id="GO:0046921">
    <property type="term" value="F:alpha-(1-&gt;6)-fucosyltransferase activity"/>
    <property type="evidence" value="ECO:0007669"/>
    <property type="project" value="TreeGrafter"/>
</dbReference>
<protein>
    <submittedName>
        <fullName evidence="3">Uncharacterized protein</fullName>
    </submittedName>
</protein>
<dbReference type="Proteomes" id="UP000258309">
    <property type="component" value="Unassembled WGS sequence"/>
</dbReference>
<dbReference type="GO" id="GO:0006487">
    <property type="term" value="P:protein N-linked glycosylation"/>
    <property type="evidence" value="ECO:0007669"/>
    <property type="project" value="TreeGrafter"/>
</dbReference>
<feature type="non-terminal residue" evidence="3">
    <location>
        <position position="1"/>
    </location>
</feature>
<reference evidence="3 4" key="1">
    <citation type="submission" date="2018-05" db="EMBL/GenBank/DDBJ databases">
        <title>Draft genome sequence of Scytalidium lignicola DSM 105466, a ubiquitous saprotrophic fungus.</title>
        <authorList>
            <person name="Buettner E."/>
            <person name="Gebauer A.M."/>
            <person name="Hofrichter M."/>
            <person name="Liers C."/>
            <person name="Kellner H."/>
        </authorList>
    </citation>
    <scope>NUCLEOTIDE SEQUENCE [LARGE SCALE GENOMIC DNA]</scope>
    <source>
        <strain evidence="3 4">DSM 105466</strain>
    </source>
</reference>
<comment type="caution">
    <text evidence="3">The sequence shown here is derived from an EMBL/GenBank/DDBJ whole genome shotgun (WGS) entry which is preliminary data.</text>
</comment>
<keyword evidence="2" id="KW-1133">Transmembrane helix</keyword>
<dbReference type="OMA" id="HEMLPCP"/>
<feature type="region of interest" description="Disordered" evidence="1">
    <location>
        <begin position="1"/>
        <end position="27"/>
    </location>
</feature>
<feature type="non-terminal residue" evidence="3">
    <location>
        <position position="599"/>
    </location>
</feature>
<dbReference type="AlphaFoldDB" id="A0A3E2GW86"/>
<keyword evidence="4" id="KW-1185">Reference proteome</keyword>
<keyword evidence="2" id="KW-0812">Transmembrane</keyword>
<keyword evidence="2" id="KW-0472">Membrane</keyword>
<accession>A0A3E2GW86</accession>
<organism evidence="3 4">
    <name type="scientific">Scytalidium lignicola</name>
    <name type="common">Hyphomycete</name>
    <dbReference type="NCBI Taxonomy" id="5539"/>
    <lineage>
        <taxon>Eukaryota</taxon>
        <taxon>Fungi</taxon>
        <taxon>Dikarya</taxon>
        <taxon>Ascomycota</taxon>
        <taxon>Pezizomycotina</taxon>
        <taxon>Leotiomycetes</taxon>
        <taxon>Leotiomycetes incertae sedis</taxon>
        <taxon>Scytalidium</taxon>
    </lineage>
</organism>
<dbReference type="OrthoDB" id="2392789at2759"/>
<dbReference type="PANTHER" id="PTHR13132">
    <property type="entry name" value="ALPHA- 1,6 -FUCOSYLTRANSFERASE"/>
    <property type="match status" value="1"/>
</dbReference>
<dbReference type="PANTHER" id="PTHR13132:SF29">
    <property type="entry name" value="ALPHA-(1,6)-FUCOSYLTRANSFERASE"/>
    <property type="match status" value="1"/>
</dbReference>
<evidence type="ECO:0000256" key="2">
    <source>
        <dbReference type="SAM" id="Phobius"/>
    </source>
</evidence>